<feature type="non-terminal residue" evidence="5">
    <location>
        <position position="1"/>
    </location>
</feature>
<reference evidence="5" key="1">
    <citation type="journal article" date="2015" name="Nature">
        <title>Complex archaea that bridge the gap between prokaryotes and eukaryotes.</title>
        <authorList>
            <person name="Spang A."/>
            <person name="Saw J.H."/>
            <person name="Jorgensen S.L."/>
            <person name="Zaremba-Niedzwiedzka K."/>
            <person name="Martijn J."/>
            <person name="Lind A.E."/>
            <person name="van Eijk R."/>
            <person name="Schleper C."/>
            <person name="Guy L."/>
            <person name="Ettema T.J."/>
        </authorList>
    </citation>
    <scope>NUCLEOTIDE SEQUENCE</scope>
</reference>
<evidence type="ECO:0000256" key="2">
    <source>
        <dbReference type="ARBA" id="ARBA00023125"/>
    </source>
</evidence>
<sequence>AILLAARNDTLTTSCQALSLRMQRARYLANMTEGRWYAAVQEHENILKFLIDKDGKRLARTLLDHMESKRVSVVQWLEAQNEPSEPV</sequence>
<dbReference type="SUPFAM" id="SSF48008">
    <property type="entry name" value="GntR ligand-binding domain-like"/>
    <property type="match status" value="1"/>
</dbReference>
<keyword evidence="3" id="KW-0804">Transcription</keyword>
<evidence type="ECO:0000313" key="5">
    <source>
        <dbReference type="EMBL" id="KKK55407.1"/>
    </source>
</evidence>
<feature type="domain" description="GntR C-terminal" evidence="4">
    <location>
        <begin position="1"/>
        <end position="67"/>
    </location>
</feature>
<name>A0A0F8WF19_9ZZZZ</name>
<evidence type="ECO:0000256" key="1">
    <source>
        <dbReference type="ARBA" id="ARBA00023015"/>
    </source>
</evidence>
<keyword evidence="1" id="KW-0805">Transcription regulation</keyword>
<keyword evidence="2" id="KW-0238">DNA-binding</keyword>
<evidence type="ECO:0000256" key="3">
    <source>
        <dbReference type="ARBA" id="ARBA00023163"/>
    </source>
</evidence>
<proteinExistence type="predicted"/>
<accession>A0A0F8WF19</accession>
<dbReference type="Gene3D" id="1.20.120.530">
    <property type="entry name" value="GntR ligand-binding domain-like"/>
    <property type="match status" value="1"/>
</dbReference>
<protein>
    <recommendedName>
        <fullName evidence="4">GntR C-terminal domain-containing protein</fullName>
    </recommendedName>
</protein>
<dbReference type="InterPro" id="IPR008920">
    <property type="entry name" value="TF_FadR/GntR_C"/>
</dbReference>
<dbReference type="InterPro" id="IPR011711">
    <property type="entry name" value="GntR_C"/>
</dbReference>
<dbReference type="GO" id="GO:0003677">
    <property type="term" value="F:DNA binding"/>
    <property type="evidence" value="ECO:0007669"/>
    <property type="project" value="UniProtKB-KW"/>
</dbReference>
<dbReference type="AlphaFoldDB" id="A0A0F8WF19"/>
<dbReference type="Pfam" id="PF07729">
    <property type="entry name" value="FCD"/>
    <property type="match status" value="1"/>
</dbReference>
<dbReference type="EMBL" id="LAZR01065506">
    <property type="protein sequence ID" value="KKK55407.1"/>
    <property type="molecule type" value="Genomic_DNA"/>
</dbReference>
<evidence type="ECO:0000259" key="4">
    <source>
        <dbReference type="Pfam" id="PF07729"/>
    </source>
</evidence>
<organism evidence="5">
    <name type="scientific">marine sediment metagenome</name>
    <dbReference type="NCBI Taxonomy" id="412755"/>
    <lineage>
        <taxon>unclassified sequences</taxon>
        <taxon>metagenomes</taxon>
        <taxon>ecological metagenomes</taxon>
    </lineage>
</organism>
<gene>
    <name evidence="5" type="ORF">LCGC14_3074850</name>
</gene>
<comment type="caution">
    <text evidence="5">The sequence shown here is derived from an EMBL/GenBank/DDBJ whole genome shotgun (WGS) entry which is preliminary data.</text>
</comment>